<accession>A0A0F9Q378</accession>
<name>A0A0F9Q378_9ZZZZ</name>
<dbReference type="EMBL" id="LAZR01004536">
    <property type="protein sequence ID" value="KKN07731.1"/>
    <property type="molecule type" value="Genomic_DNA"/>
</dbReference>
<protein>
    <submittedName>
        <fullName evidence="1">Uncharacterized protein</fullName>
    </submittedName>
</protein>
<gene>
    <name evidence="1" type="ORF">LCGC14_1064090</name>
</gene>
<organism evidence="1">
    <name type="scientific">marine sediment metagenome</name>
    <dbReference type="NCBI Taxonomy" id="412755"/>
    <lineage>
        <taxon>unclassified sequences</taxon>
        <taxon>metagenomes</taxon>
        <taxon>ecological metagenomes</taxon>
    </lineage>
</organism>
<reference evidence="1" key="1">
    <citation type="journal article" date="2015" name="Nature">
        <title>Complex archaea that bridge the gap between prokaryotes and eukaryotes.</title>
        <authorList>
            <person name="Spang A."/>
            <person name="Saw J.H."/>
            <person name="Jorgensen S.L."/>
            <person name="Zaremba-Niedzwiedzka K."/>
            <person name="Martijn J."/>
            <person name="Lind A.E."/>
            <person name="van Eijk R."/>
            <person name="Schleper C."/>
            <person name="Guy L."/>
            <person name="Ettema T.J."/>
        </authorList>
    </citation>
    <scope>NUCLEOTIDE SEQUENCE</scope>
</reference>
<proteinExistence type="predicted"/>
<evidence type="ECO:0000313" key="1">
    <source>
        <dbReference type="EMBL" id="KKN07731.1"/>
    </source>
</evidence>
<comment type="caution">
    <text evidence="1">The sequence shown here is derived from an EMBL/GenBank/DDBJ whole genome shotgun (WGS) entry which is preliminary data.</text>
</comment>
<dbReference type="AlphaFoldDB" id="A0A0F9Q378"/>
<sequence>MTTDGERAGERVERPDYSGDLQLCHLMEFYTDPSREPVPGSVPDAKTFKITEADKPSHRLRGNGWYWAPCLSGYPAHGRPVGPFETEGLAIANARKLE</sequence>